<dbReference type="EMBL" id="VLKY01000016">
    <property type="protein sequence ID" value="TWI49604.1"/>
    <property type="molecule type" value="Genomic_DNA"/>
</dbReference>
<sequence>MHPPLIVINPNSNEAVTRGIDTALAPLRLSGGPAIRCLTLHDGPAGVQTQRDIARVTPPLLELIRTHEATSGAFVIACFSDPALAAAREVTRRPVLGIGESALLTALTLGERFGVIAMQDSARARHLRTYGAMGILDRFAGEEAIGLSITALGDARQRQDRLAVVGRRLRDEHYADVLVMGCAGLAQHREALQRALGIPVVEPSQAAAVMALGRICLDWEKG</sequence>
<comment type="similarity">
    <text evidence="1">Belongs to the HyuE racemase family.</text>
</comment>
<dbReference type="RefSeq" id="WP_145144935.1">
    <property type="nucleotide sequence ID" value="NZ_VLKY01000016.1"/>
</dbReference>
<organism evidence="2 3">
    <name type="scientific">Pseudomonas duriflava</name>
    <dbReference type="NCBI Taxonomy" id="459528"/>
    <lineage>
        <taxon>Bacteria</taxon>
        <taxon>Pseudomonadati</taxon>
        <taxon>Pseudomonadota</taxon>
        <taxon>Gammaproteobacteria</taxon>
        <taxon>Pseudomonadales</taxon>
        <taxon>Pseudomonadaceae</taxon>
        <taxon>Pseudomonas</taxon>
    </lineage>
</organism>
<accession>A0A562PYY3</accession>
<gene>
    <name evidence="2" type="ORF">IQ22_03927</name>
</gene>
<dbReference type="Proteomes" id="UP000316905">
    <property type="component" value="Unassembled WGS sequence"/>
</dbReference>
<dbReference type="GO" id="GO:0047661">
    <property type="term" value="F:amino-acid racemase activity"/>
    <property type="evidence" value="ECO:0007669"/>
    <property type="project" value="InterPro"/>
</dbReference>
<evidence type="ECO:0000313" key="2">
    <source>
        <dbReference type="EMBL" id="TWI49604.1"/>
    </source>
</evidence>
<dbReference type="AlphaFoldDB" id="A0A562PYY3"/>
<proteinExistence type="inferred from homology"/>
<comment type="caution">
    <text evidence="2">The sequence shown here is derived from an EMBL/GenBank/DDBJ whole genome shotgun (WGS) entry which is preliminary data.</text>
</comment>
<dbReference type="Gene3D" id="3.40.50.12500">
    <property type="match status" value="1"/>
</dbReference>
<protein>
    <submittedName>
        <fullName evidence="2">Asp/Glu/hydantoin racemase</fullName>
    </submittedName>
</protein>
<name>A0A562PYY3_9PSED</name>
<keyword evidence="3" id="KW-1185">Reference proteome</keyword>
<dbReference type="PANTHER" id="PTHR28047">
    <property type="entry name" value="PROTEIN DCG1"/>
    <property type="match status" value="1"/>
</dbReference>
<dbReference type="Pfam" id="PF01177">
    <property type="entry name" value="Asp_Glu_race"/>
    <property type="match status" value="1"/>
</dbReference>
<reference evidence="2 3" key="1">
    <citation type="journal article" date="2015" name="Stand. Genomic Sci.">
        <title>Genomic Encyclopedia of Bacterial and Archaeal Type Strains, Phase III: the genomes of soil and plant-associated and newly described type strains.</title>
        <authorList>
            <person name="Whitman W.B."/>
            <person name="Woyke T."/>
            <person name="Klenk H.P."/>
            <person name="Zhou Y."/>
            <person name="Lilburn T.G."/>
            <person name="Beck B.J."/>
            <person name="De Vos P."/>
            <person name="Vandamme P."/>
            <person name="Eisen J.A."/>
            <person name="Garrity G."/>
            <person name="Hugenholtz P."/>
            <person name="Kyrpides N.C."/>
        </authorList>
    </citation>
    <scope>NUCLEOTIDE SEQUENCE [LARGE SCALE GENOMIC DNA]</scope>
    <source>
        <strain evidence="2 3">CGMCC 1.6858</strain>
    </source>
</reference>
<dbReference type="InterPro" id="IPR015942">
    <property type="entry name" value="Asp/Glu/hydantoin_racemase"/>
</dbReference>
<dbReference type="PANTHER" id="PTHR28047:SF5">
    <property type="entry name" value="PROTEIN DCG1"/>
    <property type="match status" value="1"/>
</dbReference>
<dbReference type="OrthoDB" id="9791723at2"/>
<evidence type="ECO:0000256" key="1">
    <source>
        <dbReference type="ARBA" id="ARBA00038414"/>
    </source>
</evidence>
<evidence type="ECO:0000313" key="3">
    <source>
        <dbReference type="Proteomes" id="UP000316905"/>
    </source>
</evidence>
<dbReference type="InterPro" id="IPR053714">
    <property type="entry name" value="Iso_Racemase_Enz_sf"/>
</dbReference>
<dbReference type="InterPro" id="IPR052186">
    <property type="entry name" value="Hydantoin_racemase-like"/>
</dbReference>